<dbReference type="InterPro" id="IPR036322">
    <property type="entry name" value="WD40_repeat_dom_sf"/>
</dbReference>
<dbReference type="Pfam" id="PF00400">
    <property type="entry name" value="WD40"/>
    <property type="match status" value="5"/>
</dbReference>
<reference evidence="2" key="1">
    <citation type="journal article" date="2020" name="J. Eukaryot. Microbiol.">
        <title>De novo Sequencing, Assembly and Annotation of the Transcriptome for the Free-Living Testate Amoeba Arcella intermedia.</title>
        <authorList>
            <person name="Ribeiro G.M."/>
            <person name="Porfirio-Sousa A.L."/>
            <person name="Maurer-Alcala X.X."/>
            <person name="Katz L.A."/>
            <person name="Lahr D.J.G."/>
        </authorList>
    </citation>
    <scope>NUCLEOTIDE SEQUENCE</scope>
</reference>
<dbReference type="Gene3D" id="2.130.10.10">
    <property type="entry name" value="YVTN repeat-like/Quinoprotein amine dehydrogenase"/>
    <property type="match status" value="1"/>
</dbReference>
<sequence>MLEVKHRLDNAHDCEIWALAHKGDRIATGSVDGKVKIWTADLELKHEIVVSPLAILSMDIKGNQLLTSCMDSHIRIYDMNHGQLISDIDTGSVNAWQARFQPKTNNVGSTGHSGHVNIYDVDTGKLVNTFKPNNPTFSTALAFNNSGNLVACCSKDGSVTLFDSNSTEKQFEAHLMAIRSASFSPDSAFLLTGGDDKHINLFDTQTGTKVNSVSGHSSAVLCISVAPSGKHFATSGGDQKVKIWAYTDKGSTECVATLSHHTGQVWGVAWGSNSDRLVSVGDDASIIVYKCL</sequence>
<evidence type="ECO:0000313" key="2">
    <source>
        <dbReference type="EMBL" id="NDV34573.1"/>
    </source>
</evidence>
<keyword evidence="1" id="KW-0853">WD repeat</keyword>
<accession>A0A6B2LBY8</accession>
<dbReference type="PANTHER" id="PTHR14604:SF3">
    <property type="entry name" value="SPERM-ASSOCIATED ANTIGEN 16 PROTEIN"/>
    <property type="match status" value="1"/>
</dbReference>
<dbReference type="PROSITE" id="PS50294">
    <property type="entry name" value="WD_REPEATS_REGION"/>
    <property type="match status" value="3"/>
</dbReference>
<proteinExistence type="predicted"/>
<feature type="repeat" description="WD" evidence="1">
    <location>
        <begin position="258"/>
        <end position="292"/>
    </location>
</feature>
<organism evidence="2">
    <name type="scientific">Arcella intermedia</name>
    <dbReference type="NCBI Taxonomy" id="1963864"/>
    <lineage>
        <taxon>Eukaryota</taxon>
        <taxon>Amoebozoa</taxon>
        <taxon>Tubulinea</taxon>
        <taxon>Elardia</taxon>
        <taxon>Arcellinida</taxon>
        <taxon>Sphaerothecina</taxon>
        <taxon>Arcellidae</taxon>
        <taxon>Arcella</taxon>
    </lineage>
</organism>
<name>A0A6B2LBY8_9EUKA</name>
<dbReference type="PROSITE" id="PS50082">
    <property type="entry name" value="WD_REPEATS_2"/>
    <property type="match status" value="3"/>
</dbReference>
<dbReference type="PANTHER" id="PTHR14604">
    <property type="entry name" value="WD40 REPEAT PF20"/>
    <property type="match status" value="1"/>
</dbReference>
<dbReference type="InterPro" id="IPR050995">
    <property type="entry name" value="WD-F-box_domain-protein"/>
</dbReference>
<protein>
    <submittedName>
        <fullName evidence="2">Uncharacterized protein</fullName>
    </submittedName>
</protein>
<feature type="repeat" description="WD" evidence="1">
    <location>
        <begin position="213"/>
        <end position="244"/>
    </location>
</feature>
<dbReference type="InterPro" id="IPR015943">
    <property type="entry name" value="WD40/YVTN_repeat-like_dom_sf"/>
</dbReference>
<dbReference type="SMART" id="SM00320">
    <property type="entry name" value="WD40"/>
    <property type="match status" value="7"/>
</dbReference>
<dbReference type="AlphaFoldDB" id="A0A6B2LBY8"/>
<dbReference type="SUPFAM" id="SSF50978">
    <property type="entry name" value="WD40 repeat-like"/>
    <property type="match status" value="1"/>
</dbReference>
<dbReference type="InterPro" id="IPR001680">
    <property type="entry name" value="WD40_rpt"/>
</dbReference>
<evidence type="ECO:0000256" key="1">
    <source>
        <dbReference type="PROSITE-ProRule" id="PRU00221"/>
    </source>
</evidence>
<feature type="repeat" description="WD" evidence="1">
    <location>
        <begin position="171"/>
        <end position="212"/>
    </location>
</feature>
<dbReference type="EMBL" id="GIBP01005604">
    <property type="protein sequence ID" value="NDV34573.1"/>
    <property type="molecule type" value="Transcribed_RNA"/>
</dbReference>
<dbReference type="CDD" id="cd00200">
    <property type="entry name" value="WD40"/>
    <property type="match status" value="1"/>
</dbReference>